<dbReference type="EMBL" id="JAIWYP010000003">
    <property type="protein sequence ID" value="KAH3854307.1"/>
    <property type="molecule type" value="Genomic_DNA"/>
</dbReference>
<reference evidence="1" key="1">
    <citation type="journal article" date="2019" name="bioRxiv">
        <title>The Genome of the Zebra Mussel, Dreissena polymorpha: A Resource for Invasive Species Research.</title>
        <authorList>
            <person name="McCartney M.A."/>
            <person name="Auch B."/>
            <person name="Kono T."/>
            <person name="Mallez S."/>
            <person name="Zhang Y."/>
            <person name="Obille A."/>
            <person name="Becker A."/>
            <person name="Abrahante J.E."/>
            <person name="Garbe J."/>
            <person name="Badalamenti J.P."/>
            <person name="Herman A."/>
            <person name="Mangelson H."/>
            <person name="Liachko I."/>
            <person name="Sullivan S."/>
            <person name="Sone E.D."/>
            <person name="Koren S."/>
            <person name="Silverstein K.A.T."/>
            <person name="Beckman K.B."/>
            <person name="Gohl D.M."/>
        </authorList>
    </citation>
    <scope>NUCLEOTIDE SEQUENCE</scope>
    <source>
        <strain evidence="1">Duluth1</strain>
        <tissue evidence="1">Whole animal</tissue>
    </source>
</reference>
<dbReference type="AlphaFoldDB" id="A0A9D4LBV3"/>
<accession>A0A9D4LBV3</accession>
<evidence type="ECO:0000313" key="1">
    <source>
        <dbReference type="EMBL" id="KAH3854307.1"/>
    </source>
</evidence>
<organism evidence="1 2">
    <name type="scientific">Dreissena polymorpha</name>
    <name type="common">Zebra mussel</name>
    <name type="synonym">Mytilus polymorpha</name>
    <dbReference type="NCBI Taxonomy" id="45954"/>
    <lineage>
        <taxon>Eukaryota</taxon>
        <taxon>Metazoa</taxon>
        <taxon>Spiralia</taxon>
        <taxon>Lophotrochozoa</taxon>
        <taxon>Mollusca</taxon>
        <taxon>Bivalvia</taxon>
        <taxon>Autobranchia</taxon>
        <taxon>Heteroconchia</taxon>
        <taxon>Euheterodonta</taxon>
        <taxon>Imparidentia</taxon>
        <taxon>Neoheterodontei</taxon>
        <taxon>Myida</taxon>
        <taxon>Dreissenoidea</taxon>
        <taxon>Dreissenidae</taxon>
        <taxon>Dreissena</taxon>
    </lineage>
</organism>
<comment type="caution">
    <text evidence="1">The sequence shown here is derived from an EMBL/GenBank/DDBJ whole genome shotgun (WGS) entry which is preliminary data.</text>
</comment>
<proteinExistence type="predicted"/>
<evidence type="ECO:0000313" key="2">
    <source>
        <dbReference type="Proteomes" id="UP000828390"/>
    </source>
</evidence>
<keyword evidence="2" id="KW-1185">Reference proteome</keyword>
<protein>
    <submittedName>
        <fullName evidence="1">Uncharacterized protein</fullName>
    </submittedName>
</protein>
<sequence>MVIKARRSLIREFYCELIERISFCTNVGTNSVTSGQTPQKQDCPAKIGTSGMYGN</sequence>
<name>A0A9D4LBV3_DREPO</name>
<gene>
    <name evidence="1" type="ORF">DPMN_096844</name>
</gene>
<reference evidence="1" key="2">
    <citation type="submission" date="2020-11" db="EMBL/GenBank/DDBJ databases">
        <authorList>
            <person name="McCartney M.A."/>
            <person name="Auch B."/>
            <person name="Kono T."/>
            <person name="Mallez S."/>
            <person name="Becker A."/>
            <person name="Gohl D.M."/>
            <person name="Silverstein K.A.T."/>
            <person name="Koren S."/>
            <person name="Bechman K.B."/>
            <person name="Herman A."/>
            <person name="Abrahante J.E."/>
            <person name="Garbe J."/>
        </authorList>
    </citation>
    <scope>NUCLEOTIDE SEQUENCE</scope>
    <source>
        <strain evidence="1">Duluth1</strain>
        <tissue evidence="1">Whole animal</tissue>
    </source>
</reference>
<dbReference type="Proteomes" id="UP000828390">
    <property type="component" value="Unassembled WGS sequence"/>
</dbReference>